<evidence type="ECO:0000256" key="5">
    <source>
        <dbReference type="ARBA" id="ARBA00023098"/>
    </source>
</evidence>
<protein>
    <recommendedName>
        <fullName evidence="28">Acyl-CoA thioesterase 2</fullName>
        <ecNumber evidence="7">3.1.2.20</ecNumber>
    </recommendedName>
    <alternativeName>
        <fullName evidence="29">Thioesterase II</fullName>
    </alternativeName>
</protein>
<evidence type="ECO:0000256" key="2">
    <source>
        <dbReference type="ARBA" id="ARBA00006538"/>
    </source>
</evidence>
<feature type="domain" description="Acyl-CoA thioesterase 2 C-terminal" evidence="30">
    <location>
        <begin position="151"/>
        <end position="282"/>
    </location>
</feature>
<evidence type="ECO:0000256" key="25">
    <source>
        <dbReference type="ARBA" id="ARBA00052191"/>
    </source>
</evidence>
<dbReference type="CDD" id="cd03444">
    <property type="entry name" value="Thioesterase_II_repeat1"/>
    <property type="match status" value="1"/>
</dbReference>
<evidence type="ECO:0000256" key="12">
    <source>
        <dbReference type="ARBA" id="ARBA00050199"/>
    </source>
</evidence>
<evidence type="ECO:0000256" key="27">
    <source>
        <dbReference type="ARBA" id="ARBA00055321"/>
    </source>
</evidence>
<evidence type="ECO:0000256" key="22">
    <source>
        <dbReference type="ARBA" id="ARBA00051478"/>
    </source>
</evidence>
<comment type="subunit">
    <text evidence="3">Homotetramer.</text>
</comment>
<dbReference type="Pfam" id="PF13622">
    <property type="entry name" value="4HBT_3"/>
    <property type="match status" value="1"/>
</dbReference>
<evidence type="ECO:0000256" key="15">
    <source>
        <dbReference type="ARBA" id="ARBA00050629"/>
    </source>
</evidence>
<dbReference type="SUPFAM" id="SSF54637">
    <property type="entry name" value="Thioesterase/thiol ester dehydrase-isomerase"/>
    <property type="match status" value="2"/>
</dbReference>
<comment type="catalytic activity">
    <reaction evidence="26">
        <text>hexadecanoyl-CoA + H2O = hexadecanoate + CoA + H(+)</text>
        <dbReference type="Rhea" id="RHEA:16645"/>
        <dbReference type="ChEBI" id="CHEBI:7896"/>
        <dbReference type="ChEBI" id="CHEBI:15377"/>
        <dbReference type="ChEBI" id="CHEBI:15378"/>
        <dbReference type="ChEBI" id="CHEBI:57287"/>
        <dbReference type="ChEBI" id="CHEBI:57379"/>
    </reaction>
    <physiologicalReaction direction="left-to-right" evidence="26">
        <dbReference type="Rhea" id="RHEA:16646"/>
    </physiologicalReaction>
</comment>
<dbReference type="InterPro" id="IPR049449">
    <property type="entry name" value="TesB_ACOT8-like_N"/>
</dbReference>
<dbReference type="EC" id="3.1.2.20" evidence="7"/>
<reference evidence="32" key="1">
    <citation type="submission" date="2024-06" db="EMBL/GenBank/DDBJ databases">
        <authorList>
            <person name="Coelho C."/>
            <person name="Bento M."/>
            <person name="Garcia E."/>
            <person name="Camelo A."/>
            <person name="Brandao I."/>
            <person name="Espirito Santo C."/>
            <person name="Trovao J."/>
            <person name="Verissimo A."/>
            <person name="Costa J."/>
            <person name="Tiago I."/>
        </authorList>
    </citation>
    <scope>NUCLEOTIDE SEQUENCE</scope>
    <source>
        <strain evidence="32">KWT182</strain>
    </source>
</reference>
<sequence length="290" mass="32219">MSRTLHQLLTLTTLEKKERGCFLGQSEDLGLGRVFGGQVVGQALYAAGQTVPDGRLIHSCHCYFLRPGDSSEPILYQVENLRDGNSFSARRVDAVQLGQTLFTMTCSSQFPEKGVFTSRRHTASGSPPEGLPPEGEIFAHLAEALPPLLRERLSGEQPFDVRPVIFHNPVKGRLEKPERYIWLRANGPMPDDVLSHHRLLGYLSDFNFLPTALQPHGVGFLEPGMSIATIDHAIWFHRPFRLDEWLLYAIKSPTASGARGYVRGQFYTRAGVLVASTAQEGVMRRIGRPG</sequence>
<dbReference type="PANTHER" id="PTHR11066">
    <property type="entry name" value="ACYL-COA THIOESTERASE"/>
    <property type="match status" value="1"/>
</dbReference>
<comment type="catalytic activity">
    <reaction evidence="13">
        <text>4-methylpentanoyl-CoA + H2O = 4-methylpentanoate + CoA + H(+)</text>
        <dbReference type="Rhea" id="RHEA:55064"/>
        <dbReference type="ChEBI" id="CHEBI:15377"/>
        <dbReference type="ChEBI" id="CHEBI:15378"/>
        <dbReference type="ChEBI" id="CHEBI:57287"/>
        <dbReference type="ChEBI" id="CHEBI:74904"/>
        <dbReference type="ChEBI" id="CHEBI:131445"/>
    </reaction>
    <physiologicalReaction direction="left-to-right" evidence="13">
        <dbReference type="Rhea" id="RHEA:55065"/>
    </physiologicalReaction>
</comment>
<dbReference type="Pfam" id="PF02551">
    <property type="entry name" value="Acyl_CoA_thio"/>
    <property type="match status" value="1"/>
</dbReference>
<dbReference type="InterPro" id="IPR042171">
    <property type="entry name" value="Acyl-CoA_hotdog"/>
</dbReference>
<comment type="catalytic activity">
    <reaction evidence="9">
        <text>decanoyl-CoA + H2O = decanoate + CoA + H(+)</text>
        <dbReference type="Rhea" id="RHEA:40059"/>
        <dbReference type="ChEBI" id="CHEBI:15377"/>
        <dbReference type="ChEBI" id="CHEBI:15378"/>
        <dbReference type="ChEBI" id="CHEBI:27689"/>
        <dbReference type="ChEBI" id="CHEBI:57287"/>
        <dbReference type="ChEBI" id="CHEBI:61430"/>
    </reaction>
    <physiologicalReaction direction="left-to-right" evidence="9">
        <dbReference type="Rhea" id="RHEA:40060"/>
    </physiologicalReaction>
</comment>
<comment type="catalytic activity">
    <reaction evidence="24">
        <text>(3R)-3-hydroxypentanoyl-CoA + H2O = (3R)-3-hydroxypentanoate + CoA + H(+)</text>
        <dbReference type="Rhea" id="RHEA:55084"/>
        <dbReference type="ChEBI" id="CHEBI:15377"/>
        <dbReference type="ChEBI" id="CHEBI:15378"/>
        <dbReference type="ChEBI" id="CHEBI:57287"/>
        <dbReference type="ChEBI" id="CHEBI:138587"/>
        <dbReference type="ChEBI" id="CHEBI:138588"/>
    </reaction>
    <physiologicalReaction direction="left-to-right" evidence="24">
        <dbReference type="Rhea" id="RHEA:55085"/>
    </physiologicalReaction>
</comment>
<evidence type="ECO:0000256" key="26">
    <source>
        <dbReference type="ARBA" id="ARBA00052691"/>
    </source>
</evidence>
<dbReference type="InterPro" id="IPR029069">
    <property type="entry name" value="HotDog_dom_sf"/>
</dbReference>
<comment type="catalytic activity">
    <reaction evidence="17">
        <text>(3S)-3-hydroxypentanoyl-CoA + H2O = (3S)-3-hydroxypentanoate + CoA + H(+)</text>
        <dbReference type="Rhea" id="RHEA:55096"/>
        <dbReference type="ChEBI" id="CHEBI:15377"/>
        <dbReference type="ChEBI" id="CHEBI:15378"/>
        <dbReference type="ChEBI" id="CHEBI:57287"/>
        <dbReference type="ChEBI" id="CHEBI:138607"/>
        <dbReference type="ChEBI" id="CHEBI:138608"/>
    </reaction>
    <physiologicalReaction direction="left-to-right" evidence="17">
        <dbReference type="Rhea" id="RHEA:55097"/>
    </physiologicalReaction>
</comment>
<comment type="catalytic activity">
    <reaction evidence="11">
        <text>tetradecanoyl-CoA + H2O = tetradecanoate + CoA + H(+)</text>
        <dbReference type="Rhea" id="RHEA:40119"/>
        <dbReference type="ChEBI" id="CHEBI:15377"/>
        <dbReference type="ChEBI" id="CHEBI:15378"/>
        <dbReference type="ChEBI" id="CHEBI:30807"/>
        <dbReference type="ChEBI" id="CHEBI:57287"/>
        <dbReference type="ChEBI" id="CHEBI:57385"/>
    </reaction>
    <physiologicalReaction direction="left-to-right" evidence="11">
        <dbReference type="Rhea" id="RHEA:40120"/>
    </physiologicalReaction>
</comment>
<comment type="catalytic activity">
    <reaction evidence="23">
        <text>(3R)-3-hydroxybutanoyl-CoA + H2O = (R)-3-hydroxybutanoate + CoA + H(+)</text>
        <dbReference type="Rhea" id="RHEA:65204"/>
        <dbReference type="ChEBI" id="CHEBI:10983"/>
        <dbReference type="ChEBI" id="CHEBI:15377"/>
        <dbReference type="ChEBI" id="CHEBI:15378"/>
        <dbReference type="ChEBI" id="CHEBI:57287"/>
        <dbReference type="ChEBI" id="CHEBI:57315"/>
    </reaction>
    <physiologicalReaction direction="left-to-right" evidence="23">
        <dbReference type="Rhea" id="RHEA:65205"/>
    </physiologicalReaction>
</comment>
<dbReference type="GO" id="GO:0009062">
    <property type="term" value="P:fatty acid catabolic process"/>
    <property type="evidence" value="ECO:0007669"/>
    <property type="project" value="TreeGrafter"/>
</dbReference>
<organism evidence="32">
    <name type="scientific">Acerihabitans sp. KWT182</name>
    <dbReference type="NCBI Taxonomy" id="3157919"/>
    <lineage>
        <taxon>Bacteria</taxon>
        <taxon>Pseudomonadati</taxon>
        <taxon>Pseudomonadota</taxon>
        <taxon>Gammaproteobacteria</taxon>
        <taxon>Enterobacterales</taxon>
        <taxon>Pectobacteriaceae</taxon>
        <taxon>Acerihabitans</taxon>
    </lineage>
</organism>
<comment type="catalytic activity">
    <reaction evidence="25">
        <text>(3S)-3-hydroxybutanoyl-CoA + H2O = (S)-3-hydroxybutanoate + CoA + H(+)</text>
        <dbReference type="Rhea" id="RHEA:65208"/>
        <dbReference type="ChEBI" id="CHEBI:11047"/>
        <dbReference type="ChEBI" id="CHEBI:15377"/>
        <dbReference type="ChEBI" id="CHEBI:15378"/>
        <dbReference type="ChEBI" id="CHEBI:57287"/>
        <dbReference type="ChEBI" id="CHEBI:57316"/>
    </reaction>
    <physiologicalReaction direction="left-to-right" evidence="25">
        <dbReference type="Rhea" id="RHEA:65209"/>
    </physiologicalReaction>
</comment>
<evidence type="ECO:0000259" key="31">
    <source>
        <dbReference type="Pfam" id="PF13622"/>
    </source>
</evidence>
<comment type="catalytic activity">
    <reaction evidence="1">
        <text>butanoyl-CoA + H2O = butanoate + CoA + H(+)</text>
        <dbReference type="Rhea" id="RHEA:40111"/>
        <dbReference type="ChEBI" id="CHEBI:15377"/>
        <dbReference type="ChEBI" id="CHEBI:15378"/>
        <dbReference type="ChEBI" id="CHEBI:17968"/>
        <dbReference type="ChEBI" id="CHEBI:57287"/>
        <dbReference type="ChEBI" id="CHEBI:57371"/>
    </reaction>
    <physiologicalReaction direction="left-to-right" evidence="1">
        <dbReference type="Rhea" id="RHEA:40112"/>
    </physiologicalReaction>
</comment>
<evidence type="ECO:0000256" key="17">
    <source>
        <dbReference type="ARBA" id="ARBA00050803"/>
    </source>
</evidence>
<comment type="function">
    <text evidence="27">Thioesterase that has relatively broad substrate specificity, hydrolyzing primarily medium- and long-chain acyl-CoA substrates to free fatty acids and CoA. Functions in the thioesterase-dependent pathway of beta-oxidation of oleate and conjugated linoleate ((9Z,11E)-octadecadienoate or CLA), which provides all energy and carbon precursors required for the growth of E.coli. Thus, supports growth on oleate or conjugated linoleate as the sole source of carbon by hydrolyzing 3,5-tetradecadienoyl-CoA, the terminal metabolite of oleate beta-oxidation via the alternative thioesterase-dependent pathway, and 3,5-dodecadienoyl-CoA, the end product of CLA beta-oxidation, respectively. Seems to be involved in 3-hydroxyalkanoate production in E.coli.</text>
</comment>
<evidence type="ECO:0000256" key="3">
    <source>
        <dbReference type="ARBA" id="ARBA00011881"/>
    </source>
</evidence>
<evidence type="ECO:0000256" key="23">
    <source>
        <dbReference type="ARBA" id="ARBA00051737"/>
    </source>
</evidence>
<dbReference type="InterPro" id="IPR003703">
    <property type="entry name" value="Acyl_CoA_thio"/>
</dbReference>
<evidence type="ECO:0000256" key="11">
    <source>
        <dbReference type="ARBA" id="ARBA00048180"/>
    </source>
</evidence>
<accession>A0AAU7QCX9</accession>
<evidence type="ECO:0000256" key="24">
    <source>
        <dbReference type="ARBA" id="ARBA00051978"/>
    </source>
</evidence>
<feature type="domain" description="Acyl-CoA thioesterase-like N-terminal HotDog" evidence="31">
    <location>
        <begin position="31"/>
        <end position="107"/>
    </location>
</feature>
<evidence type="ECO:0000256" key="8">
    <source>
        <dbReference type="ARBA" id="ARBA00047588"/>
    </source>
</evidence>
<evidence type="ECO:0000256" key="9">
    <source>
        <dbReference type="ARBA" id="ARBA00047969"/>
    </source>
</evidence>
<evidence type="ECO:0000256" key="29">
    <source>
        <dbReference type="ARBA" id="ARBA00079653"/>
    </source>
</evidence>
<evidence type="ECO:0000259" key="30">
    <source>
        <dbReference type="Pfam" id="PF02551"/>
    </source>
</evidence>
<evidence type="ECO:0000256" key="14">
    <source>
        <dbReference type="ARBA" id="ARBA00050558"/>
    </source>
</evidence>
<comment type="catalytic activity">
    <reaction evidence="22">
        <text>octadecanoyl-CoA + H2O = octadecanoate + CoA + H(+)</text>
        <dbReference type="Rhea" id="RHEA:30139"/>
        <dbReference type="ChEBI" id="CHEBI:15377"/>
        <dbReference type="ChEBI" id="CHEBI:15378"/>
        <dbReference type="ChEBI" id="CHEBI:25629"/>
        <dbReference type="ChEBI" id="CHEBI:57287"/>
        <dbReference type="ChEBI" id="CHEBI:57394"/>
    </reaction>
    <physiologicalReaction direction="left-to-right" evidence="22">
        <dbReference type="Rhea" id="RHEA:30140"/>
    </physiologicalReaction>
</comment>
<dbReference type="CDD" id="cd03445">
    <property type="entry name" value="Thioesterase_II_repeat2"/>
    <property type="match status" value="1"/>
</dbReference>
<comment type="catalytic activity">
    <reaction evidence="10">
        <text>dodecanoyl-CoA + H2O = dodecanoate + CoA + H(+)</text>
        <dbReference type="Rhea" id="RHEA:30135"/>
        <dbReference type="ChEBI" id="CHEBI:15377"/>
        <dbReference type="ChEBI" id="CHEBI:15378"/>
        <dbReference type="ChEBI" id="CHEBI:18262"/>
        <dbReference type="ChEBI" id="CHEBI:57287"/>
        <dbReference type="ChEBI" id="CHEBI:57375"/>
    </reaction>
    <physiologicalReaction direction="left-to-right" evidence="10">
        <dbReference type="Rhea" id="RHEA:30136"/>
    </physiologicalReaction>
</comment>
<comment type="catalytic activity">
    <reaction evidence="18">
        <text>pentanoyl-CoA + H2O = pentanoate + CoA + H(+)</text>
        <dbReference type="Rhea" id="RHEA:55052"/>
        <dbReference type="ChEBI" id="CHEBI:15377"/>
        <dbReference type="ChEBI" id="CHEBI:15378"/>
        <dbReference type="ChEBI" id="CHEBI:31011"/>
        <dbReference type="ChEBI" id="CHEBI:57287"/>
        <dbReference type="ChEBI" id="CHEBI:57389"/>
    </reaction>
    <physiologicalReaction direction="left-to-right" evidence="18">
        <dbReference type="Rhea" id="RHEA:55053"/>
    </physiologicalReaction>
</comment>
<comment type="catalytic activity">
    <reaction evidence="6">
        <text>(9Z)-octadecenoyl-CoA + H2O = (9Z)-octadecenoate + CoA + H(+)</text>
        <dbReference type="Rhea" id="RHEA:40139"/>
        <dbReference type="ChEBI" id="CHEBI:15377"/>
        <dbReference type="ChEBI" id="CHEBI:15378"/>
        <dbReference type="ChEBI" id="CHEBI:30823"/>
        <dbReference type="ChEBI" id="CHEBI:57287"/>
        <dbReference type="ChEBI" id="CHEBI:57387"/>
    </reaction>
    <physiologicalReaction direction="left-to-right" evidence="6">
        <dbReference type="Rhea" id="RHEA:40140"/>
    </physiologicalReaction>
</comment>
<dbReference type="GO" id="GO:0005829">
    <property type="term" value="C:cytosol"/>
    <property type="evidence" value="ECO:0007669"/>
    <property type="project" value="TreeGrafter"/>
</dbReference>
<dbReference type="PANTHER" id="PTHR11066:SF34">
    <property type="entry name" value="ACYL-COENZYME A THIOESTERASE 8"/>
    <property type="match status" value="1"/>
</dbReference>
<evidence type="ECO:0000256" key="19">
    <source>
        <dbReference type="ARBA" id="ARBA00050889"/>
    </source>
</evidence>
<comment type="catalytic activity">
    <reaction evidence="12">
        <text>hexanoyl-CoA + H2O = hexanoate + CoA + H(+)</text>
        <dbReference type="Rhea" id="RHEA:40115"/>
        <dbReference type="ChEBI" id="CHEBI:15377"/>
        <dbReference type="ChEBI" id="CHEBI:15378"/>
        <dbReference type="ChEBI" id="CHEBI:17120"/>
        <dbReference type="ChEBI" id="CHEBI:57287"/>
        <dbReference type="ChEBI" id="CHEBI:62620"/>
    </reaction>
    <physiologicalReaction direction="left-to-right" evidence="12">
        <dbReference type="Rhea" id="RHEA:40116"/>
    </physiologicalReaction>
</comment>
<evidence type="ECO:0000256" key="6">
    <source>
        <dbReference type="ARBA" id="ARBA00037002"/>
    </source>
</evidence>
<evidence type="ECO:0000256" key="20">
    <source>
        <dbReference type="ARBA" id="ARBA00050943"/>
    </source>
</evidence>
<evidence type="ECO:0000256" key="10">
    <source>
        <dbReference type="ARBA" id="ARBA00048074"/>
    </source>
</evidence>
<evidence type="ECO:0000256" key="1">
    <source>
        <dbReference type="ARBA" id="ARBA00000295"/>
    </source>
</evidence>
<evidence type="ECO:0000256" key="18">
    <source>
        <dbReference type="ARBA" id="ARBA00050810"/>
    </source>
</evidence>
<comment type="catalytic activity">
    <reaction evidence="21">
        <text>3-oxododecanoyl-CoA + H2O = 3-oxododecanoate + CoA + H(+)</text>
        <dbReference type="Rhea" id="RHEA:65216"/>
        <dbReference type="ChEBI" id="CHEBI:15377"/>
        <dbReference type="ChEBI" id="CHEBI:15378"/>
        <dbReference type="ChEBI" id="CHEBI:29743"/>
        <dbReference type="ChEBI" id="CHEBI:57287"/>
        <dbReference type="ChEBI" id="CHEBI:62615"/>
    </reaction>
    <physiologicalReaction direction="left-to-right" evidence="21">
        <dbReference type="Rhea" id="RHEA:65217"/>
    </physiologicalReaction>
</comment>
<comment type="catalytic activity">
    <reaction evidence="16">
        <text>3-hydroxydodecanoyl-CoA + H2O = 3-hydroxydodecanoate + CoA + H(+)</text>
        <dbReference type="Rhea" id="RHEA:65232"/>
        <dbReference type="ChEBI" id="CHEBI:15377"/>
        <dbReference type="ChEBI" id="CHEBI:15378"/>
        <dbReference type="ChEBI" id="CHEBI:57287"/>
        <dbReference type="ChEBI" id="CHEBI:76616"/>
        <dbReference type="ChEBI" id="CHEBI:156383"/>
    </reaction>
    <physiologicalReaction direction="left-to-right" evidence="16">
        <dbReference type="Rhea" id="RHEA:65233"/>
    </physiologicalReaction>
</comment>
<keyword evidence="5" id="KW-0443">Lipid metabolism</keyword>
<dbReference type="GO" id="GO:0047617">
    <property type="term" value="F:fatty acyl-CoA hydrolase activity"/>
    <property type="evidence" value="ECO:0007669"/>
    <property type="project" value="UniProtKB-EC"/>
</dbReference>
<proteinExistence type="inferred from homology"/>
<dbReference type="GO" id="GO:0006637">
    <property type="term" value="P:acyl-CoA metabolic process"/>
    <property type="evidence" value="ECO:0007669"/>
    <property type="project" value="InterPro"/>
</dbReference>
<evidence type="ECO:0000256" key="4">
    <source>
        <dbReference type="ARBA" id="ARBA00022801"/>
    </source>
</evidence>
<keyword evidence="4" id="KW-0378">Hydrolase</keyword>
<evidence type="ECO:0000313" key="32">
    <source>
        <dbReference type="EMBL" id="XBS70840.1"/>
    </source>
</evidence>
<gene>
    <name evidence="32" type="ORF">ABK905_07055</name>
</gene>
<evidence type="ECO:0000256" key="28">
    <source>
        <dbReference type="ARBA" id="ARBA00071120"/>
    </source>
</evidence>
<name>A0AAU7QCX9_9GAMM</name>
<dbReference type="EMBL" id="CP157947">
    <property type="protein sequence ID" value="XBS70840.1"/>
    <property type="molecule type" value="Genomic_DNA"/>
</dbReference>
<dbReference type="InterPro" id="IPR025652">
    <property type="entry name" value="TesB_C"/>
</dbReference>
<dbReference type="AlphaFoldDB" id="A0AAU7QCX9"/>
<comment type="similarity">
    <text evidence="2">Belongs to the C/M/P thioester hydrolase family.</text>
</comment>
<evidence type="ECO:0000256" key="21">
    <source>
        <dbReference type="ARBA" id="ARBA00051093"/>
    </source>
</evidence>
<dbReference type="Gene3D" id="2.40.160.210">
    <property type="entry name" value="Acyl-CoA thioesterase, double hotdog domain"/>
    <property type="match status" value="1"/>
</dbReference>
<evidence type="ECO:0000256" key="13">
    <source>
        <dbReference type="ARBA" id="ARBA00050380"/>
    </source>
</evidence>
<comment type="catalytic activity">
    <reaction evidence="20">
        <text>a fatty acyl-CoA + H2O = a fatty acid + CoA + H(+)</text>
        <dbReference type="Rhea" id="RHEA:16781"/>
        <dbReference type="ChEBI" id="CHEBI:15377"/>
        <dbReference type="ChEBI" id="CHEBI:15378"/>
        <dbReference type="ChEBI" id="CHEBI:28868"/>
        <dbReference type="ChEBI" id="CHEBI:57287"/>
        <dbReference type="ChEBI" id="CHEBI:77636"/>
        <dbReference type="EC" id="3.1.2.20"/>
    </reaction>
    <physiologicalReaction direction="left-to-right" evidence="20">
        <dbReference type="Rhea" id="RHEA:16782"/>
    </physiologicalReaction>
</comment>
<comment type="catalytic activity">
    <reaction evidence="19">
        <text>(3Z,5E)-dodecadienoyl-CoA + H2O = (3Z,5E)-dodecadienoate + CoA + H(+)</text>
        <dbReference type="Rhea" id="RHEA:65172"/>
        <dbReference type="ChEBI" id="CHEBI:15377"/>
        <dbReference type="ChEBI" id="CHEBI:15378"/>
        <dbReference type="ChEBI" id="CHEBI:57287"/>
        <dbReference type="ChEBI" id="CHEBI:156333"/>
        <dbReference type="ChEBI" id="CHEBI:156334"/>
    </reaction>
    <physiologicalReaction direction="left-to-right" evidence="19">
        <dbReference type="Rhea" id="RHEA:65173"/>
    </physiologicalReaction>
</comment>
<evidence type="ECO:0000256" key="7">
    <source>
        <dbReference type="ARBA" id="ARBA00038894"/>
    </source>
</evidence>
<evidence type="ECO:0000256" key="16">
    <source>
        <dbReference type="ARBA" id="ARBA00050660"/>
    </source>
</evidence>
<comment type="catalytic activity">
    <reaction evidence="15">
        <text>(2E)-dodecenoyl-CoA + H2O = (2E)-dodecenoate + CoA + H(+)</text>
        <dbReference type="Rhea" id="RHEA:65212"/>
        <dbReference type="ChEBI" id="CHEBI:15377"/>
        <dbReference type="ChEBI" id="CHEBI:15378"/>
        <dbReference type="ChEBI" id="CHEBI:57287"/>
        <dbReference type="ChEBI" id="CHEBI:57330"/>
        <dbReference type="ChEBI" id="CHEBI:84274"/>
    </reaction>
    <physiologicalReaction direction="left-to-right" evidence="15">
        <dbReference type="Rhea" id="RHEA:65213"/>
    </physiologicalReaction>
</comment>
<dbReference type="FunFam" id="2.40.160.210:FF:000001">
    <property type="entry name" value="Acyl-CoA thioesterase II"/>
    <property type="match status" value="1"/>
</dbReference>
<comment type="catalytic activity">
    <reaction evidence="8">
        <text>octanoyl-CoA + H2O = octanoate + CoA + H(+)</text>
        <dbReference type="Rhea" id="RHEA:30143"/>
        <dbReference type="ChEBI" id="CHEBI:15377"/>
        <dbReference type="ChEBI" id="CHEBI:15378"/>
        <dbReference type="ChEBI" id="CHEBI:25646"/>
        <dbReference type="ChEBI" id="CHEBI:57287"/>
        <dbReference type="ChEBI" id="CHEBI:57386"/>
    </reaction>
    <physiologicalReaction direction="left-to-right" evidence="8">
        <dbReference type="Rhea" id="RHEA:30144"/>
    </physiologicalReaction>
</comment>
<comment type="catalytic activity">
    <reaction evidence="14">
        <text>(3E,5Z)-tetradecadienoyl-CoA + H2O = (3E,5Z)-tetradecadienoate + CoA + H(+)</text>
        <dbReference type="Rhea" id="RHEA:55044"/>
        <dbReference type="ChEBI" id="CHEBI:15377"/>
        <dbReference type="ChEBI" id="CHEBI:15378"/>
        <dbReference type="ChEBI" id="CHEBI:57287"/>
        <dbReference type="ChEBI" id="CHEBI:71586"/>
        <dbReference type="ChEBI" id="CHEBI:71590"/>
    </reaction>
    <physiologicalReaction direction="left-to-right" evidence="14">
        <dbReference type="Rhea" id="RHEA:55045"/>
    </physiologicalReaction>
</comment>